<gene>
    <name evidence="7" type="ORF">V8J38_04255</name>
</gene>
<sequence length="242" mass="25771">MTVAARPRFPIILTAVAVLLLGVLLALGVWQVQRLQWKLDLIDKAEAAAEQAPIALTDALALEDPEFRQVVVTCRGLNAAPFVELQTIEDGDAGVRLISACPVEGRGTVLVDRGFLPADVAERPAVRADAAAMPVVIAGVVRQAPGPNALTPPPSGKIFYGRDRAAMAEALGVTEAVSPYTVYATTSANPELTGLRPVAPPAAFSNNHLGYALTWFGLAIVLVVFYAVLLLRRYRPMPAKDR</sequence>
<proteinExistence type="inferred from homology"/>
<name>A0ABZ2IH83_9CAUL</name>
<organism evidence="7 8">
    <name type="scientific">Brevundimonas olei</name>
    <dbReference type="NCBI Taxonomy" id="657642"/>
    <lineage>
        <taxon>Bacteria</taxon>
        <taxon>Pseudomonadati</taxon>
        <taxon>Pseudomonadota</taxon>
        <taxon>Alphaproteobacteria</taxon>
        <taxon>Caulobacterales</taxon>
        <taxon>Caulobacteraceae</taxon>
        <taxon>Brevundimonas</taxon>
    </lineage>
</organism>
<dbReference type="InterPro" id="IPR002994">
    <property type="entry name" value="Surf1/Shy1"/>
</dbReference>
<comment type="similarity">
    <text evidence="2 6">Belongs to the SURF1 family.</text>
</comment>
<dbReference type="EMBL" id="CP146369">
    <property type="protein sequence ID" value="WWT55659.1"/>
    <property type="molecule type" value="Genomic_DNA"/>
</dbReference>
<evidence type="ECO:0000256" key="6">
    <source>
        <dbReference type="RuleBase" id="RU363076"/>
    </source>
</evidence>
<evidence type="ECO:0000313" key="8">
    <source>
        <dbReference type="Proteomes" id="UP001363460"/>
    </source>
</evidence>
<evidence type="ECO:0000256" key="3">
    <source>
        <dbReference type="ARBA" id="ARBA00022692"/>
    </source>
</evidence>
<keyword evidence="8" id="KW-1185">Reference proteome</keyword>
<keyword evidence="6" id="KW-1003">Cell membrane</keyword>
<evidence type="ECO:0000256" key="2">
    <source>
        <dbReference type="ARBA" id="ARBA00007165"/>
    </source>
</evidence>
<dbReference type="Proteomes" id="UP001363460">
    <property type="component" value="Chromosome"/>
</dbReference>
<evidence type="ECO:0000256" key="1">
    <source>
        <dbReference type="ARBA" id="ARBA00004370"/>
    </source>
</evidence>
<protein>
    <recommendedName>
        <fullName evidence="6">SURF1-like protein</fullName>
    </recommendedName>
</protein>
<dbReference type="InterPro" id="IPR045214">
    <property type="entry name" value="Surf1/Surf4"/>
</dbReference>
<keyword evidence="3 6" id="KW-0812">Transmembrane</keyword>
<dbReference type="PANTHER" id="PTHR23427">
    <property type="entry name" value="SURFEIT LOCUS PROTEIN"/>
    <property type="match status" value="1"/>
</dbReference>
<evidence type="ECO:0000256" key="5">
    <source>
        <dbReference type="ARBA" id="ARBA00023136"/>
    </source>
</evidence>
<accession>A0ABZ2IH83</accession>
<dbReference type="CDD" id="cd06662">
    <property type="entry name" value="SURF1"/>
    <property type="match status" value="1"/>
</dbReference>
<comment type="caution">
    <text evidence="6">Lacks conserved residue(s) required for the propagation of feature annotation.</text>
</comment>
<evidence type="ECO:0000256" key="4">
    <source>
        <dbReference type="ARBA" id="ARBA00022989"/>
    </source>
</evidence>
<feature type="transmembrane region" description="Helical" evidence="6">
    <location>
        <begin position="209"/>
        <end position="231"/>
    </location>
</feature>
<keyword evidence="5 6" id="KW-0472">Membrane</keyword>
<dbReference type="PANTHER" id="PTHR23427:SF2">
    <property type="entry name" value="SURFEIT LOCUS PROTEIN 1"/>
    <property type="match status" value="1"/>
</dbReference>
<dbReference type="RefSeq" id="WP_338578031.1">
    <property type="nucleotide sequence ID" value="NZ_CP146369.1"/>
</dbReference>
<dbReference type="Pfam" id="PF02104">
    <property type="entry name" value="SURF1"/>
    <property type="match status" value="1"/>
</dbReference>
<comment type="subcellular location">
    <subcellularLocation>
        <location evidence="6">Cell membrane</location>
        <topology evidence="6">Multi-pass membrane protein</topology>
    </subcellularLocation>
    <subcellularLocation>
        <location evidence="1">Membrane</location>
    </subcellularLocation>
</comment>
<dbReference type="PROSITE" id="PS50895">
    <property type="entry name" value="SURF1"/>
    <property type="match status" value="1"/>
</dbReference>
<reference evidence="7 8" key="1">
    <citation type="submission" date="2024-02" db="EMBL/GenBank/DDBJ databases">
        <title>Distribution and functional of Brevundimonas-related endobacteria within Verticillium dahliae.</title>
        <authorList>
            <person name="Zeng H."/>
        </authorList>
    </citation>
    <scope>NUCLEOTIDE SEQUENCE [LARGE SCALE GENOMIC DNA]</scope>
    <source>
        <strain evidence="7 8">TRM 44200</strain>
    </source>
</reference>
<evidence type="ECO:0000313" key="7">
    <source>
        <dbReference type="EMBL" id="WWT55659.1"/>
    </source>
</evidence>
<keyword evidence="4 6" id="KW-1133">Transmembrane helix</keyword>